<sequence>MADAGGSDRRLRLRAVLARSFAILVAVTLLTAGVGAAVTYDVYGTEPATRLESQTVSSWAAVGSFDHAATVTNGTEAFPEGTVLANRSLYFTRVSPELTGVFEYDYDTTETPPGNATIALSVEYRSVEGATENTTVYWRVTDSLGDPVRAALNDPDPVAAPFAVNVTAAGERLQQLDAEVGGSPGTLQVAVLAAVEQQTTTGVERRTYRLPLSVSGGSYTVTNAAPAVADGTVTEAVRVTLPRRPAALYGGPVALVAGLSGLVGLVIARGRGLGSLTDAERARLDTNGERAEFVDWITVGRVPATALDGPIVEVKSLAGLVDLAIDADRRVIEDTDDARFVVCDDTLSYVYRPQAGGDEALASDSDELDGSDTGVVTDGDGADAERTGDEPDSGGPDADEGGNGAVVTTGDDPSE</sequence>
<evidence type="ECO:0008006" key="5">
    <source>
        <dbReference type="Google" id="ProtNLM"/>
    </source>
</evidence>
<proteinExistence type="predicted"/>
<protein>
    <recommendedName>
        <fullName evidence="5">DUF5305 domain-containing protein</fullName>
    </recommendedName>
</protein>
<dbReference type="InterPro" id="IPR035185">
    <property type="entry name" value="DUF5305"/>
</dbReference>
<reference evidence="3 4" key="1">
    <citation type="journal article" date="2013" name="PLoS ONE">
        <title>Assembly-driven community genomics of a hypersaline microbial ecosystem.</title>
        <authorList>
            <person name="Podell S."/>
            <person name="Ugalde J.A."/>
            <person name="Narasingarao P."/>
            <person name="Banfield J.F."/>
            <person name="Heidelberg K.B."/>
            <person name="Allen E.E."/>
        </authorList>
    </citation>
    <scope>NUCLEOTIDE SEQUENCE [LARGE SCALE GENOMIC DNA]</scope>
    <source>
        <strain evidence="4">J07HQW2</strain>
    </source>
</reference>
<evidence type="ECO:0000313" key="3">
    <source>
        <dbReference type="EMBL" id="ERG94128.1"/>
    </source>
</evidence>
<dbReference type="AlphaFoldDB" id="U1NBT2"/>
<evidence type="ECO:0000313" key="4">
    <source>
        <dbReference type="Proteomes" id="UP000030710"/>
    </source>
</evidence>
<name>U1NBT2_9EURY</name>
<keyword evidence="2" id="KW-1133">Transmembrane helix</keyword>
<evidence type="ECO:0000256" key="2">
    <source>
        <dbReference type="SAM" id="Phobius"/>
    </source>
</evidence>
<keyword evidence="2" id="KW-0812">Transmembrane</keyword>
<dbReference type="eggNOG" id="arCOG04474">
    <property type="taxonomic scope" value="Archaea"/>
</dbReference>
<keyword evidence="2" id="KW-0472">Membrane</keyword>
<dbReference type="Pfam" id="PF17231">
    <property type="entry name" value="DUF5305"/>
    <property type="match status" value="1"/>
</dbReference>
<dbReference type="Proteomes" id="UP000030710">
    <property type="component" value="Unassembled WGS sequence"/>
</dbReference>
<feature type="transmembrane region" description="Helical" evidence="2">
    <location>
        <begin position="21"/>
        <end position="43"/>
    </location>
</feature>
<dbReference type="EMBL" id="KE356561">
    <property type="protein sequence ID" value="ERG94128.1"/>
    <property type="molecule type" value="Genomic_DNA"/>
</dbReference>
<gene>
    <name evidence="3" type="ORF">J07HQW2_00562</name>
</gene>
<evidence type="ECO:0000256" key="1">
    <source>
        <dbReference type="SAM" id="MobiDB-lite"/>
    </source>
</evidence>
<feature type="region of interest" description="Disordered" evidence="1">
    <location>
        <begin position="358"/>
        <end position="415"/>
    </location>
</feature>
<dbReference type="HOGENOM" id="CLU_038446_2_0_2"/>
<organism evidence="3 4">
    <name type="scientific">Haloquadratum walsbyi J07HQW2</name>
    <dbReference type="NCBI Taxonomy" id="1238425"/>
    <lineage>
        <taxon>Archaea</taxon>
        <taxon>Methanobacteriati</taxon>
        <taxon>Methanobacteriota</taxon>
        <taxon>Stenosarchaea group</taxon>
        <taxon>Halobacteria</taxon>
        <taxon>Halobacteriales</taxon>
        <taxon>Haloferacaceae</taxon>
        <taxon>Haloquadratum</taxon>
    </lineage>
</organism>
<accession>U1NBT2</accession>